<dbReference type="EMBL" id="CM042056">
    <property type="protein sequence ID" value="KAI3696700.1"/>
    <property type="molecule type" value="Genomic_DNA"/>
</dbReference>
<evidence type="ECO:0000313" key="1">
    <source>
        <dbReference type="EMBL" id="KAI3696700.1"/>
    </source>
</evidence>
<comment type="caution">
    <text evidence="1">The sequence shown here is derived from an EMBL/GenBank/DDBJ whole genome shotgun (WGS) entry which is preliminary data.</text>
</comment>
<accession>A0ACB8ZKM7</accession>
<gene>
    <name evidence="1" type="ORF">L6452_29188</name>
</gene>
<proteinExistence type="predicted"/>
<name>A0ACB8ZKM7_ARCLA</name>
<protein>
    <submittedName>
        <fullName evidence="1">Uncharacterized protein</fullName>
    </submittedName>
</protein>
<organism evidence="1 2">
    <name type="scientific">Arctium lappa</name>
    <name type="common">Greater burdock</name>
    <name type="synonym">Lappa major</name>
    <dbReference type="NCBI Taxonomy" id="4217"/>
    <lineage>
        <taxon>Eukaryota</taxon>
        <taxon>Viridiplantae</taxon>
        <taxon>Streptophyta</taxon>
        <taxon>Embryophyta</taxon>
        <taxon>Tracheophyta</taxon>
        <taxon>Spermatophyta</taxon>
        <taxon>Magnoliopsida</taxon>
        <taxon>eudicotyledons</taxon>
        <taxon>Gunneridae</taxon>
        <taxon>Pentapetalae</taxon>
        <taxon>asterids</taxon>
        <taxon>campanulids</taxon>
        <taxon>Asterales</taxon>
        <taxon>Asteraceae</taxon>
        <taxon>Carduoideae</taxon>
        <taxon>Cardueae</taxon>
        <taxon>Arctiinae</taxon>
        <taxon>Arctium</taxon>
    </lineage>
</organism>
<keyword evidence="2" id="KW-1185">Reference proteome</keyword>
<evidence type="ECO:0000313" key="2">
    <source>
        <dbReference type="Proteomes" id="UP001055879"/>
    </source>
</evidence>
<reference evidence="2" key="1">
    <citation type="journal article" date="2022" name="Mol. Ecol. Resour.">
        <title>The genomes of chicory, endive, great burdock and yacon provide insights into Asteraceae palaeo-polyploidization history and plant inulin production.</title>
        <authorList>
            <person name="Fan W."/>
            <person name="Wang S."/>
            <person name="Wang H."/>
            <person name="Wang A."/>
            <person name="Jiang F."/>
            <person name="Liu H."/>
            <person name="Zhao H."/>
            <person name="Xu D."/>
            <person name="Zhang Y."/>
        </authorList>
    </citation>
    <scope>NUCLEOTIDE SEQUENCE [LARGE SCALE GENOMIC DNA]</scope>
    <source>
        <strain evidence="2">cv. Niubang</strain>
    </source>
</reference>
<dbReference type="Proteomes" id="UP001055879">
    <property type="component" value="Linkage Group LG10"/>
</dbReference>
<sequence>MNPPSSSSFPTDSDSGPHVRSPFPITRQQPVPLSMALDAMTTTLGEVEVAPQPLECLQGLQIPPFLSKTFDLVDDPRLDPIISWGRNGQSFVVWDPIEFARIILPRNFKHNNFSSFVRQLNTYGFRKIDTDRWEFANESFLRGRRYLLKNIQRRKSNHSTNEEANNPSIEAEVEQLRKERTEMMQEVIELQHEQRETHRYMESVNEKLEAAEHRQTQMVSFLGKVIRKPTFLSSLRAKKEREIQISSSRTARKFVKHQPHESNPPLYLNFGTEVEDHDSKGKTVLNMQSEARPEDLLSDPVDSGKGKNVLEHISGGIEDINVKQEDVWSMGFEMNAEIWGDFGNYGLPEFGAGGGELSELWNLGTSGGENWQGEDIRFDEIGRQQNP</sequence>
<reference evidence="1 2" key="2">
    <citation type="journal article" date="2022" name="Mol. Ecol. Resour.">
        <title>The genomes of chicory, endive, great burdock and yacon provide insights into Asteraceae paleo-polyploidization history and plant inulin production.</title>
        <authorList>
            <person name="Fan W."/>
            <person name="Wang S."/>
            <person name="Wang H."/>
            <person name="Wang A."/>
            <person name="Jiang F."/>
            <person name="Liu H."/>
            <person name="Zhao H."/>
            <person name="Xu D."/>
            <person name="Zhang Y."/>
        </authorList>
    </citation>
    <scope>NUCLEOTIDE SEQUENCE [LARGE SCALE GENOMIC DNA]</scope>
    <source>
        <strain evidence="2">cv. Niubang</strain>
    </source>
</reference>